<feature type="non-terminal residue" evidence="1">
    <location>
        <position position="74"/>
    </location>
</feature>
<dbReference type="AlphaFoldDB" id="A0A9N9JHY2"/>
<reference evidence="1" key="1">
    <citation type="submission" date="2021-06" db="EMBL/GenBank/DDBJ databases">
        <authorList>
            <person name="Kallberg Y."/>
            <person name="Tangrot J."/>
            <person name="Rosling A."/>
        </authorList>
    </citation>
    <scope>NUCLEOTIDE SEQUENCE</scope>
    <source>
        <strain evidence="1">IN212</strain>
    </source>
</reference>
<sequence>SESSKEKQILDGKNHGRKLDFCILSKIDDVNTEFLFGKIKPPNNSTSINKSIVKLAEFTKGSLDLIIYSYGYVD</sequence>
<name>A0A9N9JHY2_9GLOM</name>
<evidence type="ECO:0000313" key="2">
    <source>
        <dbReference type="Proteomes" id="UP000789396"/>
    </source>
</evidence>
<proteinExistence type="predicted"/>
<gene>
    <name evidence="1" type="ORF">RFULGI_LOCUS16036</name>
</gene>
<protein>
    <submittedName>
        <fullName evidence="1">15959_t:CDS:1</fullName>
    </submittedName>
</protein>
<feature type="non-terminal residue" evidence="1">
    <location>
        <position position="1"/>
    </location>
</feature>
<dbReference type="EMBL" id="CAJVPZ010054707">
    <property type="protein sequence ID" value="CAG8783473.1"/>
    <property type="molecule type" value="Genomic_DNA"/>
</dbReference>
<accession>A0A9N9JHY2</accession>
<evidence type="ECO:0000313" key="1">
    <source>
        <dbReference type="EMBL" id="CAG8783473.1"/>
    </source>
</evidence>
<dbReference type="Proteomes" id="UP000789396">
    <property type="component" value="Unassembled WGS sequence"/>
</dbReference>
<dbReference type="OrthoDB" id="2372095at2759"/>
<comment type="caution">
    <text evidence="1">The sequence shown here is derived from an EMBL/GenBank/DDBJ whole genome shotgun (WGS) entry which is preliminary data.</text>
</comment>
<organism evidence="1 2">
    <name type="scientific">Racocetra fulgida</name>
    <dbReference type="NCBI Taxonomy" id="60492"/>
    <lineage>
        <taxon>Eukaryota</taxon>
        <taxon>Fungi</taxon>
        <taxon>Fungi incertae sedis</taxon>
        <taxon>Mucoromycota</taxon>
        <taxon>Glomeromycotina</taxon>
        <taxon>Glomeromycetes</taxon>
        <taxon>Diversisporales</taxon>
        <taxon>Gigasporaceae</taxon>
        <taxon>Racocetra</taxon>
    </lineage>
</organism>
<keyword evidence="2" id="KW-1185">Reference proteome</keyword>